<dbReference type="PANTHER" id="PTHR13271">
    <property type="entry name" value="UNCHARACTERIZED PUTATIVE METHYLTRANSFERASE"/>
    <property type="match status" value="1"/>
</dbReference>
<keyword evidence="2" id="KW-1185">Reference proteome</keyword>
<evidence type="ECO:0000313" key="1">
    <source>
        <dbReference type="EMBL" id="CAB3991302.1"/>
    </source>
</evidence>
<sequence>VEAGFSEMEQSYQIFTKTRFKKGDQVFINYGPHSNRKLLAEYGFILPYNCHNSVKIDPKLVYEVVSKHYGHISKRKHDIIRKYNLEDTYYCSPNGLSWSLETALKILSSNETIIQQKSLHIDSLQLSTENENLVRVFSKEILKFILVGYRKDVARIWSSPDDRDDCLSERMGQLIALLKQEMNIIQNALVSLEE</sequence>
<dbReference type="Proteomes" id="UP001152795">
    <property type="component" value="Unassembled WGS sequence"/>
</dbReference>
<dbReference type="GO" id="GO:0016279">
    <property type="term" value="F:protein-lysine N-methyltransferase activity"/>
    <property type="evidence" value="ECO:0007669"/>
    <property type="project" value="TreeGrafter"/>
</dbReference>
<gene>
    <name evidence="1" type="ORF">PACLA_8A009031</name>
</gene>
<dbReference type="OrthoDB" id="341421at2759"/>
<dbReference type="EMBL" id="CACRXK020001824">
    <property type="protein sequence ID" value="CAB3991302.1"/>
    <property type="molecule type" value="Genomic_DNA"/>
</dbReference>
<comment type="caution">
    <text evidence="1">The sequence shown here is derived from an EMBL/GenBank/DDBJ whole genome shotgun (WGS) entry which is preliminary data.</text>
</comment>
<accession>A0A6S7GN50</accession>
<dbReference type="Gene3D" id="3.90.1410.10">
    <property type="entry name" value="set domain protein methyltransferase, domain 1"/>
    <property type="match status" value="1"/>
</dbReference>
<evidence type="ECO:0000313" key="2">
    <source>
        <dbReference type="Proteomes" id="UP001152795"/>
    </source>
</evidence>
<dbReference type="PANTHER" id="PTHR13271:SF151">
    <property type="entry name" value="SET DOMAIN-CONTAINING PROTEIN 4"/>
    <property type="match status" value="1"/>
</dbReference>
<organism evidence="1 2">
    <name type="scientific">Paramuricea clavata</name>
    <name type="common">Red gorgonian</name>
    <name type="synonym">Violescent sea-whip</name>
    <dbReference type="NCBI Taxonomy" id="317549"/>
    <lineage>
        <taxon>Eukaryota</taxon>
        <taxon>Metazoa</taxon>
        <taxon>Cnidaria</taxon>
        <taxon>Anthozoa</taxon>
        <taxon>Octocorallia</taxon>
        <taxon>Malacalcyonacea</taxon>
        <taxon>Plexauridae</taxon>
        <taxon>Paramuricea</taxon>
    </lineage>
</organism>
<dbReference type="SUPFAM" id="SSF82199">
    <property type="entry name" value="SET domain"/>
    <property type="match status" value="1"/>
</dbReference>
<dbReference type="InterPro" id="IPR050600">
    <property type="entry name" value="SETD3_SETD6_MTase"/>
</dbReference>
<dbReference type="InterPro" id="IPR046341">
    <property type="entry name" value="SET_dom_sf"/>
</dbReference>
<feature type="non-terminal residue" evidence="1">
    <location>
        <position position="1"/>
    </location>
</feature>
<proteinExistence type="predicted"/>
<protein>
    <submittedName>
        <fullName evidence="1">Uncharacterized protein</fullName>
    </submittedName>
</protein>
<name>A0A6S7GN50_PARCT</name>
<dbReference type="AlphaFoldDB" id="A0A6S7GN50"/>
<reference evidence="1" key="1">
    <citation type="submission" date="2020-04" db="EMBL/GenBank/DDBJ databases">
        <authorList>
            <person name="Alioto T."/>
            <person name="Alioto T."/>
            <person name="Gomez Garrido J."/>
        </authorList>
    </citation>
    <scope>NUCLEOTIDE SEQUENCE</scope>
    <source>
        <strain evidence="1">A484AB</strain>
    </source>
</reference>